<dbReference type="AlphaFoldDB" id="A0A370B7J8"/>
<dbReference type="InterPro" id="IPR017941">
    <property type="entry name" value="Rieske_2Fe-2S"/>
</dbReference>
<evidence type="ECO:0000256" key="8">
    <source>
        <dbReference type="ARBA" id="ARBA00022989"/>
    </source>
</evidence>
<dbReference type="Gene3D" id="3.90.380.10">
    <property type="entry name" value="Naphthalene 1,2-dioxygenase Alpha Subunit, Chain A, domain 1"/>
    <property type="match status" value="1"/>
</dbReference>
<dbReference type="GO" id="GO:0016020">
    <property type="term" value="C:membrane"/>
    <property type="evidence" value="ECO:0007669"/>
    <property type="project" value="UniProtKB-SubCell"/>
</dbReference>
<dbReference type="SUPFAM" id="SSF50022">
    <property type="entry name" value="ISP domain"/>
    <property type="match status" value="1"/>
</dbReference>
<evidence type="ECO:0000313" key="23">
    <source>
        <dbReference type="EMBL" id="RDG37778.1"/>
    </source>
</evidence>
<comment type="catalytic activity">
    <reaction evidence="20">
        <text>cholesterol + NADPH + O2 + H(+) = 7-dehydrocholesterol + NADP(+) + 2 H2O</text>
        <dbReference type="Rhea" id="RHEA:45024"/>
        <dbReference type="ChEBI" id="CHEBI:15377"/>
        <dbReference type="ChEBI" id="CHEBI:15378"/>
        <dbReference type="ChEBI" id="CHEBI:15379"/>
        <dbReference type="ChEBI" id="CHEBI:16113"/>
        <dbReference type="ChEBI" id="CHEBI:17759"/>
        <dbReference type="ChEBI" id="CHEBI:57783"/>
        <dbReference type="ChEBI" id="CHEBI:58349"/>
        <dbReference type="EC" id="1.14.19.21"/>
    </reaction>
    <physiologicalReaction direction="left-to-right" evidence="20">
        <dbReference type="Rhea" id="RHEA:45025"/>
    </physiologicalReaction>
</comment>
<comment type="similarity">
    <text evidence="15">Belongs to the cholesterol 7-desaturase family.</text>
</comment>
<dbReference type="PROSITE" id="PS51296">
    <property type="entry name" value="RIESKE"/>
    <property type="match status" value="1"/>
</dbReference>
<evidence type="ECO:0000256" key="3">
    <source>
        <dbReference type="ARBA" id="ARBA00004972"/>
    </source>
</evidence>
<keyword evidence="5" id="KW-0001">2Fe-2S</keyword>
<proteinExistence type="inferred from homology"/>
<organism evidence="23 24">
    <name type="scientific">Streptomyces corynorhini</name>
    <dbReference type="NCBI Taxonomy" id="2282652"/>
    <lineage>
        <taxon>Bacteria</taxon>
        <taxon>Bacillati</taxon>
        <taxon>Actinomycetota</taxon>
        <taxon>Actinomycetes</taxon>
        <taxon>Kitasatosporales</taxon>
        <taxon>Streptomycetaceae</taxon>
        <taxon>Streptomyces</taxon>
    </lineage>
</organism>
<dbReference type="GO" id="GO:0008203">
    <property type="term" value="P:cholesterol metabolic process"/>
    <property type="evidence" value="ECO:0007669"/>
    <property type="project" value="InterPro"/>
</dbReference>
<evidence type="ECO:0000256" key="11">
    <source>
        <dbReference type="ARBA" id="ARBA00023014"/>
    </source>
</evidence>
<dbReference type="Pfam" id="PF00355">
    <property type="entry name" value="Rieske"/>
    <property type="match status" value="1"/>
</dbReference>
<dbReference type="GO" id="GO:0170056">
    <property type="term" value="F:cholesterol 7-desaturase [NAD(P)H] activity"/>
    <property type="evidence" value="ECO:0007669"/>
    <property type="project" value="UniProtKB-EC"/>
</dbReference>
<evidence type="ECO:0000256" key="6">
    <source>
        <dbReference type="ARBA" id="ARBA00022723"/>
    </source>
</evidence>
<keyword evidence="12" id="KW-0472">Membrane</keyword>
<feature type="region of interest" description="Disordered" evidence="21">
    <location>
        <begin position="1"/>
        <end position="115"/>
    </location>
</feature>
<dbReference type="GO" id="GO:0005737">
    <property type="term" value="C:cytoplasm"/>
    <property type="evidence" value="ECO:0007669"/>
    <property type="project" value="TreeGrafter"/>
</dbReference>
<evidence type="ECO:0000256" key="19">
    <source>
        <dbReference type="ARBA" id="ARBA00047853"/>
    </source>
</evidence>
<dbReference type="InterPro" id="IPR045605">
    <property type="entry name" value="KshA-like_C"/>
</dbReference>
<dbReference type="Pfam" id="PF19298">
    <property type="entry name" value="KshA_C"/>
    <property type="match status" value="1"/>
</dbReference>
<evidence type="ECO:0000256" key="14">
    <source>
        <dbReference type="ARBA" id="ARBA00025712"/>
    </source>
</evidence>
<dbReference type="InterPro" id="IPR036922">
    <property type="entry name" value="Rieske_2Fe-2S_sf"/>
</dbReference>
<keyword evidence="11" id="KW-0411">Iron-sulfur</keyword>
<evidence type="ECO:0000256" key="9">
    <source>
        <dbReference type="ARBA" id="ARBA00023002"/>
    </source>
</evidence>
<evidence type="ECO:0000256" key="18">
    <source>
        <dbReference type="ARBA" id="ARBA00046982"/>
    </source>
</evidence>
<dbReference type="EMBL" id="QQNA01000087">
    <property type="protein sequence ID" value="RDG37778.1"/>
    <property type="molecule type" value="Genomic_DNA"/>
</dbReference>
<keyword evidence="13" id="KW-0753">Steroid metabolism</keyword>
<keyword evidence="10" id="KW-0408">Iron</keyword>
<evidence type="ECO:0000256" key="2">
    <source>
        <dbReference type="ARBA" id="ARBA00004370"/>
    </source>
</evidence>
<dbReference type="GO" id="GO:0016042">
    <property type="term" value="P:lipid catabolic process"/>
    <property type="evidence" value="ECO:0007669"/>
    <property type="project" value="UniProtKB-KW"/>
</dbReference>
<feature type="compositionally biased region" description="Basic residues" evidence="21">
    <location>
        <begin position="23"/>
        <end position="34"/>
    </location>
</feature>
<dbReference type="GO" id="GO:0004497">
    <property type="term" value="F:monooxygenase activity"/>
    <property type="evidence" value="ECO:0007669"/>
    <property type="project" value="UniProtKB-ARBA"/>
</dbReference>
<comment type="caution">
    <text evidence="23">The sequence shown here is derived from an EMBL/GenBank/DDBJ whole genome shotgun (WGS) entry which is preliminary data.</text>
</comment>
<protein>
    <recommendedName>
        <fullName evidence="16">cholesterol 7-desaturase</fullName>
        <ecNumber evidence="16">1.14.19.21</ecNumber>
    </recommendedName>
    <alternativeName>
        <fullName evidence="17">Rieske-type oxygenase</fullName>
    </alternativeName>
</protein>
<dbReference type="Gene3D" id="2.102.10.10">
    <property type="entry name" value="Rieske [2Fe-2S] iron-sulphur domain"/>
    <property type="match status" value="1"/>
</dbReference>
<dbReference type="InterPro" id="IPR050584">
    <property type="entry name" value="Cholesterol_7-desaturase"/>
</dbReference>
<dbReference type="SUPFAM" id="SSF55961">
    <property type="entry name" value="Bet v1-like"/>
    <property type="match status" value="1"/>
</dbReference>
<name>A0A370B7J8_9ACTN</name>
<keyword evidence="24" id="KW-1185">Reference proteome</keyword>
<accession>A0A370B7J8</accession>
<feature type="domain" description="Rieske" evidence="22">
    <location>
        <begin position="125"/>
        <end position="226"/>
    </location>
</feature>
<dbReference type="PANTHER" id="PTHR21266">
    <property type="entry name" value="IRON-SULFUR DOMAIN CONTAINING PROTEIN"/>
    <property type="match status" value="1"/>
</dbReference>
<keyword evidence="6" id="KW-0479">Metal-binding</keyword>
<dbReference type="CDD" id="cd03469">
    <property type="entry name" value="Rieske_RO_Alpha_N"/>
    <property type="match status" value="1"/>
</dbReference>
<evidence type="ECO:0000256" key="20">
    <source>
        <dbReference type="ARBA" id="ARBA00049548"/>
    </source>
</evidence>
<dbReference type="GO" id="GO:0046872">
    <property type="term" value="F:metal ion binding"/>
    <property type="evidence" value="ECO:0007669"/>
    <property type="project" value="UniProtKB-KW"/>
</dbReference>
<evidence type="ECO:0000256" key="17">
    <source>
        <dbReference type="ARBA" id="ARBA00030944"/>
    </source>
</evidence>
<evidence type="ECO:0000256" key="4">
    <source>
        <dbReference type="ARBA" id="ARBA00022692"/>
    </source>
</evidence>
<comment type="pathway">
    <text evidence="14">Steroid hormone biosynthesis; dafachronic acid biosynthesis.</text>
</comment>
<evidence type="ECO:0000256" key="16">
    <source>
        <dbReference type="ARBA" id="ARBA00026095"/>
    </source>
</evidence>
<evidence type="ECO:0000256" key="5">
    <source>
        <dbReference type="ARBA" id="ARBA00022714"/>
    </source>
</evidence>
<dbReference type="Proteomes" id="UP000253741">
    <property type="component" value="Unassembled WGS sequence"/>
</dbReference>
<comment type="subcellular location">
    <subcellularLocation>
        <location evidence="2">Membrane</location>
    </subcellularLocation>
</comment>
<keyword evidence="8" id="KW-1133">Transmembrane helix</keyword>
<dbReference type="EC" id="1.14.19.21" evidence="16"/>
<gene>
    <name evidence="23" type="ORF">DVH02_12765</name>
</gene>
<comment type="catalytic activity">
    <reaction evidence="19">
        <text>cholesterol + NADH + O2 + H(+) = 7-dehydrocholesterol + NAD(+) + 2 H2O</text>
        <dbReference type="Rhea" id="RHEA:51644"/>
        <dbReference type="ChEBI" id="CHEBI:15377"/>
        <dbReference type="ChEBI" id="CHEBI:15378"/>
        <dbReference type="ChEBI" id="CHEBI:15379"/>
        <dbReference type="ChEBI" id="CHEBI:16113"/>
        <dbReference type="ChEBI" id="CHEBI:17759"/>
        <dbReference type="ChEBI" id="CHEBI:57540"/>
        <dbReference type="ChEBI" id="CHEBI:57945"/>
        <dbReference type="EC" id="1.14.19.21"/>
    </reaction>
    <physiologicalReaction direction="left-to-right" evidence="19">
        <dbReference type="Rhea" id="RHEA:51645"/>
    </physiologicalReaction>
</comment>
<evidence type="ECO:0000256" key="12">
    <source>
        <dbReference type="ARBA" id="ARBA00023136"/>
    </source>
</evidence>
<dbReference type="GO" id="GO:0051537">
    <property type="term" value="F:2 iron, 2 sulfur cluster binding"/>
    <property type="evidence" value="ECO:0007669"/>
    <property type="project" value="UniProtKB-KW"/>
</dbReference>
<sequence>MTRCGPWHCPCRPGGSTPTPRASRARRGTRYRGRRPADPGRPHRTVIIARGCARNRSSDAKTCRCAGNPRTGSARRDEEDDLNRRSPARLRHRARPGTVPPRTGPAPGEGEGEGERVPLPYPSGWFCLALSREVPAGAVVNRRFMGRDVVLYRTRGGVLRVVDAHCPHLGAHLGAGGVVDGEHLVCPFHRFAFDVEGSCVKVPGGAPPEAALARFTVRERGKVVLVWHGHDAAPPAWEPSEIPDGRFTPAASWSTLLTSHPQEVMESFVDYRHQSVVHNVSLREVTPPVEEGPLLRISFSADIRLSVRLATITVEQGVALSGLGLASGEVTLHQIGMTLGIVLMATPVGPWQTRLRVVTTTEAASRADSPRLRKAASMSWSAVAGQALVRTIAHQMGQDARIWNRKRYEPNPRLTSDEDAIGHYRRWARQFYPPDTGPTGTS</sequence>
<comment type="subunit">
    <text evidence="18">Homotrimer. The two-component system 3-ketosteroid-9-alpha-monooxygenase is composed of an oxygenase component KshA and a reductase component KshB.</text>
</comment>
<evidence type="ECO:0000256" key="10">
    <source>
        <dbReference type="ARBA" id="ARBA00023004"/>
    </source>
</evidence>
<dbReference type="PANTHER" id="PTHR21266:SF32">
    <property type="entry name" value="CHOLESTEROL 7-DESATURASE NVD"/>
    <property type="match status" value="1"/>
</dbReference>
<keyword evidence="9" id="KW-0560">Oxidoreductase</keyword>
<comment type="cofactor">
    <cofactor evidence="1">
        <name>Fe cation</name>
        <dbReference type="ChEBI" id="CHEBI:24875"/>
    </cofactor>
</comment>
<keyword evidence="4" id="KW-0812">Transmembrane</keyword>
<evidence type="ECO:0000256" key="7">
    <source>
        <dbReference type="ARBA" id="ARBA00022963"/>
    </source>
</evidence>
<evidence type="ECO:0000256" key="13">
    <source>
        <dbReference type="ARBA" id="ARBA00023221"/>
    </source>
</evidence>
<keyword evidence="13" id="KW-0443">Lipid metabolism</keyword>
<evidence type="ECO:0000256" key="15">
    <source>
        <dbReference type="ARBA" id="ARBA00025729"/>
    </source>
</evidence>
<keyword evidence="7" id="KW-0442">Lipid degradation</keyword>
<evidence type="ECO:0000259" key="22">
    <source>
        <dbReference type="PROSITE" id="PS51296"/>
    </source>
</evidence>
<reference evidence="23 24" key="1">
    <citation type="submission" date="2018-07" db="EMBL/GenBank/DDBJ databases">
        <title>Streptomyces species from bats.</title>
        <authorList>
            <person name="Dunlap C."/>
        </authorList>
    </citation>
    <scope>NUCLEOTIDE SEQUENCE [LARGE SCALE GENOMIC DNA]</scope>
    <source>
        <strain evidence="23 24">AC230</strain>
    </source>
</reference>
<comment type="pathway">
    <text evidence="3">Hormone biosynthesis.</text>
</comment>
<evidence type="ECO:0000256" key="1">
    <source>
        <dbReference type="ARBA" id="ARBA00001962"/>
    </source>
</evidence>
<evidence type="ECO:0000313" key="24">
    <source>
        <dbReference type="Proteomes" id="UP000253741"/>
    </source>
</evidence>
<evidence type="ECO:0000256" key="21">
    <source>
        <dbReference type="SAM" id="MobiDB-lite"/>
    </source>
</evidence>
<feature type="compositionally biased region" description="Basic residues" evidence="21">
    <location>
        <begin position="86"/>
        <end position="95"/>
    </location>
</feature>